<dbReference type="InterPro" id="IPR029058">
    <property type="entry name" value="AB_hydrolase_fold"/>
</dbReference>
<dbReference type="FunFam" id="3.40.50.1820:FF:000843">
    <property type="entry name" value="Predicted protein"/>
    <property type="match status" value="1"/>
</dbReference>
<dbReference type="SUPFAM" id="SSF53474">
    <property type="entry name" value="alpha/beta-Hydrolases"/>
    <property type="match status" value="1"/>
</dbReference>
<evidence type="ECO:0000313" key="3">
    <source>
        <dbReference type="Proteomes" id="UP000327013"/>
    </source>
</evidence>
<dbReference type="Proteomes" id="UP000327013">
    <property type="component" value="Chromosome 1"/>
</dbReference>
<dbReference type="PANTHER" id="PTHR22778:SF52">
    <property type="entry name" value="SERINE HYDROLASE FSH DOMAIN-CONTAINING PROTEIN"/>
    <property type="match status" value="1"/>
</dbReference>
<evidence type="ECO:0000259" key="1">
    <source>
        <dbReference type="Pfam" id="PF03959"/>
    </source>
</evidence>
<evidence type="ECO:0000313" key="2">
    <source>
        <dbReference type="EMBL" id="KAE7999990.1"/>
    </source>
</evidence>
<dbReference type="EMBL" id="CM017321">
    <property type="protein sequence ID" value="KAE7999990.1"/>
    <property type="molecule type" value="Genomic_DNA"/>
</dbReference>
<gene>
    <name evidence="2" type="ORF">FH972_004362</name>
</gene>
<dbReference type="PANTHER" id="PTHR22778">
    <property type="entry name" value="OVARIAN CANCER GENE-2 PROTEIN-RELATED"/>
    <property type="match status" value="1"/>
</dbReference>
<name>A0A5N6QPB0_9ROSI</name>
<dbReference type="InterPro" id="IPR005645">
    <property type="entry name" value="FSH-like_dom"/>
</dbReference>
<reference evidence="2 3" key="1">
    <citation type="submission" date="2019-06" db="EMBL/GenBank/DDBJ databases">
        <title>A chromosomal-level reference genome of Carpinus fangiana (Coryloideae, Betulaceae).</title>
        <authorList>
            <person name="Yang X."/>
            <person name="Wang Z."/>
            <person name="Zhang L."/>
            <person name="Hao G."/>
            <person name="Liu J."/>
            <person name="Yang Y."/>
        </authorList>
    </citation>
    <scope>NUCLEOTIDE SEQUENCE [LARGE SCALE GENOMIC DNA]</scope>
    <source>
        <strain evidence="2">Cfa_2016G</strain>
        <tissue evidence="2">Leaf</tissue>
    </source>
</reference>
<dbReference type="Pfam" id="PF03959">
    <property type="entry name" value="FSH1"/>
    <property type="match status" value="1"/>
</dbReference>
<feature type="domain" description="Serine hydrolase" evidence="1">
    <location>
        <begin position="7"/>
        <end position="205"/>
    </location>
</feature>
<dbReference type="AlphaFoldDB" id="A0A5N6QPB0"/>
<sequence>MENQTQRKPRILCLHGFRNSGEILKKLAGRLPQTVLEKLDLVFLDAPFPAEGKSGVEGIYDPPYYEWFQGNEDYTKYTNFEECLAYVEDYMLKHGPFDGVLGFSMGGMLAALLPGMQEEGVALTKVPKIKFLIIISGAKFGGPKYGAPKLAANALSSPIKCPSLHFIGEKDLIKEDGIVLLESFVDPVVIHHIEGHTIPKLDDKAEETLLKFIEKIQMVPGHEE</sequence>
<keyword evidence="3" id="KW-1185">Reference proteome</keyword>
<dbReference type="OrthoDB" id="414698at2759"/>
<organism evidence="2 3">
    <name type="scientific">Carpinus fangiana</name>
    <dbReference type="NCBI Taxonomy" id="176857"/>
    <lineage>
        <taxon>Eukaryota</taxon>
        <taxon>Viridiplantae</taxon>
        <taxon>Streptophyta</taxon>
        <taxon>Embryophyta</taxon>
        <taxon>Tracheophyta</taxon>
        <taxon>Spermatophyta</taxon>
        <taxon>Magnoliopsida</taxon>
        <taxon>eudicotyledons</taxon>
        <taxon>Gunneridae</taxon>
        <taxon>Pentapetalae</taxon>
        <taxon>rosids</taxon>
        <taxon>fabids</taxon>
        <taxon>Fagales</taxon>
        <taxon>Betulaceae</taxon>
        <taxon>Carpinus</taxon>
    </lineage>
</organism>
<dbReference type="Gene3D" id="3.40.50.1820">
    <property type="entry name" value="alpha/beta hydrolase"/>
    <property type="match status" value="1"/>
</dbReference>
<protein>
    <recommendedName>
        <fullName evidence="1">Serine hydrolase domain-containing protein</fullName>
    </recommendedName>
</protein>
<proteinExistence type="predicted"/>
<accession>A0A5N6QPB0</accession>